<evidence type="ECO:0000256" key="5">
    <source>
        <dbReference type="PROSITE-ProRule" id="PRU00134"/>
    </source>
</evidence>
<dbReference type="SUPFAM" id="SSF63748">
    <property type="entry name" value="Tudor/PWWP/MBT"/>
    <property type="match status" value="4"/>
</dbReference>
<feature type="compositionally biased region" description="Basic and acidic residues" evidence="7">
    <location>
        <begin position="689"/>
        <end position="702"/>
    </location>
</feature>
<dbReference type="Pfam" id="PF00076">
    <property type="entry name" value="RRM_1"/>
    <property type="match status" value="1"/>
</dbReference>
<dbReference type="EMBL" id="OR912203">
    <property type="protein sequence ID" value="XBN89705.1"/>
    <property type="molecule type" value="mRNA"/>
</dbReference>
<feature type="compositionally biased region" description="Polar residues" evidence="7">
    <location>
        <begin position="489"/>
        <end position="543"/>
    </location>
</feature>
<feature type="compositionally biased region" description="Basic and acidic residues" evidence="7">
    <location>
        <begin position="574"/>
        <end position="595"/>
    </location>
</feature>
<dbReference type="Gene3D" id="2.40.50.90">
    <property type="match status" value="2"/>
</dbReference>
<feature type="domain" description="Tudor" evidence="9">
    <location>
        <begin position="751"/>
        <end position="806"/>
    </location>
</feature>
<feature type="compositionally biased region" description="Polar residues" evidence="7">
    <location>
        <begin position="550"/>
        <end position="559"/>
    </location>
</feature>
<name>A0AAU7J909_LOCMI</name>
<dbReference type="PROSITE" id="PS50865">
    <property type="entry name" value="ZF_MYND_2"/>
    <property type="match status" value="1"/>
</dbReference>
<feature type="domain" description="MYND-type" evidence="10">
    <location>
        <begin position="295"/>
        <end position="330"/>
    </location>
</feature>
<dbReference type="Gene3D" id="2.30.30.140">
    <property type="match status" value="4"/>
</dbReference>
<feature type="compositionally biased region" description="Polar residues" evidence="7">
    <location>
        <begin position="428"/>
        <end position="443"/>
    </location>
</feature>
<evidence type="ECO:0000256" key="1">
    <source>
        <dbReference type="ARBA" id="ARBA00022723"/>
    </source>
</evidence>
<dbReference type="InterPro" id="IPR050621">
    <property type="entry name" value="Tudor_domain_containing"/>
</dbReference>
<dbReference type="InterPro" id="IPR000504">
    <property type="entry name" value="RRM_dom"/>
</dbReference>
<dbReference type="PROSITE" id="PS50102">
    <property type="entry name" value="RRM"/>
    <property type="match status" value="1"/>
</dbReference>
<feature type="compositionally biased region" description="Polar residues" evidence="7">
    <location>
        <begin position="663"/>
        <end position="683"/>
    </location>
</feature>
<feature type="compositionally biased region" description="Basic and acidic residues" evidence="7">
    <location>
        <begin position="613"/>
        <end position="626"/>
    </location>
</feature>
<accession>A0AAU7J909</accession>
<dbReference type="InterPro" id="IPR012677">
    <property type="entry name" value="Nucleotide-bd_a/b_plait_sf"/>
</dbReference>
<dbReference type="SUPFAM" id="SSF144232">
    <property type="entry name" value="HIT/MYND zinc finger-like"/>
    <property type="match status" value="1"/>
</dbReference>
<feature type="compositionally biased region" description="Basic and acidic residues" evidence="7">
    <location>
        <begin position="444"/>
        <end position="455"/>
    </location>
</feature>
<keyword evidence="2 5" id="KW-0863">Zinc-finger</keyword>
<sequence length="1418" mass="159465">MAKNVRELDDWDPMAHDFTDGTFNTYVDGPGSRMDHSQQPWARHSSKGPFKVYVGNVPLGISKEGITNIFSNYGDVLSVYLREPVPGQHVTWAFIVFPKHSQAERAIRELNNKKPLFLKVQFAMSDSEKQRLRLESEKAAIWGTVSESLADSDDLTELPARRKSDIGHGRGKLRQVFMTPPVGYRGGRFNDDYSDEECSGYRAGGQFDEVNGVVLKGIHCSLQSGGSNRTVSKGRGFYSVSADRPGVKRQSLLRTPEHVDNSSDDTDVENTVRRQSGKYVFGDPVHLRARACRACLACGRLTTSVCARCGDFYCSEECQRNDWPNHKPNCVPPPGIVNTATGLSPNQTLPLHTPLSISENKDSHRFIEQRRHTKEMIKATQSPLLPVNNNCRSSTPQNAHDVNSSLDSNLTQKSDTKHEVQPDEERVVSNTEVLQKSQPLLKNNETRDYGKKLDTKPLLQHGENVLGSGDTKEQRLGGAEVSPKPQKLVNDNTGKQNTLHDQIQNSYTQNETFKPSGNQKRNPRGNRTNTSPAFGDNNRTPNNENRRGNYAQNESSWKSNEPGRNRNSYGPNDTARRNDPGNRKQGGDKSGDRNKSQNRNNQQRHFKANTQNRDVENPTKAIDKKPLIHQQPKAADKQQLNSTDDWQSKSTDDWQSKSADENLAQSVKEQLTITGSSQSSVKCTATAERSPDSKKEHGLAKEEIHSDSYTKVKVVLKLDSTQYMVQKSENDEKIMELLQSLQNINNNDHFTPEVGKLCVASYEGIWYRAEIMKVVPEIRVFYVDYGNEETCTAETLRILPKEASELPAQAIKIKLAEGTSKKFENLSEDSEIMVKSFKKDNSGVTIVMVEGENYSLLEQPSKQNVTNIKDNASKAVCSENSIISLLPSGTEAVMSVRGIENANQFTGTLLAETCVDIYKKLFEDLCDTEVPHENGFKPAVGELVVAQLPADSLWYRAKVLSVLQNGYRVAFCDIGISQKVEKVRRIPEGFVDLKQMSVRCEIVKYFTDDSEVWRKYIKIGGNLKMTVVGAYPEKVIADVVDNVVICTVEVKKWDPIPEDKGVNIVEIENNSGVILLTFCSPRTMYVRPSAKNMQEKFNRILQDVAGHAFKAPSMGRLPIKGEIVACKYSKDNNYYRAEVIGFEKDKVVVTYLDFGNTEQEDITHVKELSEELKSVPACAIKIHLKDVPDLPFNTQIVEFLGEVTLKETELKLKYSDFKEGVDLFMDGTHINAKIKSLLEPSWQQPKKTDASPLYFYENLKFVDLAVGEEISMAICHVQPPDIVFGFKEGSDIMQYVMTVMQEKVDDYCNNVDKESFLPRKLEMCLAEYEGAWYRAACLDVERNLVSVIFVDYGNTEEVSFKKIRKMPRDFMDTPVAVLACTVKDFPMNETLQELVNKVKKVKVLSVAKQGHCEVKIIQ</sequence>
<dbReference type="Gene3D" id="6.10.140.2220">
    <property type="match status" value="1"/>
</dbReference>
<dbReference type="InterPro" id="IPR002893">
    <property type="entry name" value="Znf_MYND"/>
</dbReference>
<feature type="region of interest" description="Disordered" evidence="7">
    <location>
        <begin position="378"/>
        <end position="702"/>
    </location>
</feature>
<evidence type="ECO:0000256" key="7">
    <source>
        <dbReference type="SAM" id="MobiDB-lite"/>
    </source>
</evidence>
<evidence type="ECO:0000259" key="10">
    <source>
        <dbReference type="PROSITE" id="PS50865"/>
    </source>
</evidence>
<dbReference type="PANTHER" id="PTHR22948:SF29">
    <property type="entry name" value="FI02030P-RELATED"/>
    <property type="match status" value="1"/>
</dbReference>
<feature type="domain" description="Tudor" evidence="9">
    <location>
        <begin position="937"/>
        <end position="995"/>
    </location>
</feature>
<protein>
    <submittedName>
        <fullName evidence="11">Tudor domain-containing protein Tdr1</fullName>
    </submittedName>
</protein>
<dbReference type="InterPro" id="IPR035437">
    <property type="entry name" value="SNase_OB-fold_sf"/>
</dbReference>
<dbReference type="Pfam" id="PF01753">
    <property type="entry name" value="zf-MYND"/>
    <property type="match status" value="1"/>
</dbReference>
<feature type="domain" description="RRM" evidence="8">
    <location>
        <begin position="50"/>
        <end position="125"/>
    </location>
</feature>
<reference evidence="11" key="1">
    <citation type="submission" date="2023-12" db="EMBL/GenBank/DDBJ databases">
        <title>Identification and Expression Profile Analysis of Tudor Family Genes in Locusta migratoria, and Functional Characterization of LmTdr7.</title>
        <authorList>
            <person name="Deng S."/>
            <person name="Wang J."/>
            <person name="Ma E."/>
            <person name="Zhang J."/>
            <person name="Xing S."/>
        </authorList>
    </citation>
    <scope>NUCLEOTIDE SEQUENCE</scope>
</reference>
<dbReference type="SMART" id="SM00360">
    <property type="entry name" value="RRM"/>
    <property type="match status" value="1"/>
</dbReference>
<keyword evidence="3" id="KW-0862">Zinc</keyword>
<dbReference type="CDD" id="cd00590">
    <property type="entry name" value="RRM_SF"/>
    <property type="match status" value="1"/>
</dbReference>
<dbReference type="InterPro" id="IPR035979">
    <property type="entry name" value="RBD_domain_sf"/>
</dbReference>
<dbReference type="InterPro" id="IPR002999">
    <property type="entry name" value="Tudor"/>
</dbReference>
<keyword evidence="4 6" id="KW-0694">RNA-binding</keyword>
<evidence type="ECO:0000259" key="8">
    <source>
        <dbReference type="PROSITE" id="PS50102"/>
    </source>
</evidence>
<dbReference type="GO" id="GO:0003723">
    <property type="term" value="F:RNA binding"/>
    <property type="evidence" value="ECO:0007669"/>
    <property type="project" value="UniProtKB-UniRule"/>
</dbReference>
<feature type="domain" description="Tudor" evidence="9">
    <location>
        <begin position="1117"/>
        <end position="1175"/>
    </location>
</feature>
<organism evidence="11">
    <name type="scientific">Locusta migratoria</name>
    <name type="common">Migratory locust</name>
    <dbReference type="NCBI Taxonomy" id="7004"/>
    <lineage>
        <taxon>Eukaryota</taxon>
        <taxon>Metazoa</taxon>
        <taxon>Ecdysozoa</taxon>
        <taxon>Arthropoda</taxon>
        <taxon>Hexapoda</taxon>
        <taxon>Insecta</taxon>
        <taxon>Pterygota</taxon>
        <taxon>Neoptera</taxon>
        <taxon>Polyneoptera</taxon>
        <taxon>Orthoptera</taxon>
        <taxon>Caelifera</taxon>
        <taxon>Acrididea</taxon>
        <taxon>Acridomorpha</taxon>
        <taxon>Acridoidea</taxon>
        <taxon>Acrididae</taxon>
        <taxon>Oedipodinae</taxon>
        <taxon>Locusta</taxon>
    </lineage>
</organism>
<dbReference type="GO" id="GO:0005737">
    <property type="term" value="C:cytoplasm"/>
    <property type="evidence" value="ECO:0007669"/>
    <property type="project" value="UniProtKB-ARBA"/>
</dbReference>
<dbReference type="SMART" id="SM00333">
    <property type="entry name" value="TUDOR"/>
    <property type="match status" value="4"/>
</dbReference>
<evidence type="ECO:0000256" key="3">
    <source>
        <dbReference type="ARBA" id="ARBA00022833"/>
    </source>
</evidence>
<dbReference type="FunFam" id="2.30.30.140:FF:000018">
    <property type="entry name" value="Serine/threonine-protein kinase 31"/>
    <property type="match status" value="2"/>
</dbReference>
<keyword evidence="1" id="KW-0479">Metal-binding</keyword>
<dbReference type="Pfam" id="PF00567">
    <property type="entry name" value="TUDOR"/>
    <property type="match status" value="4"/>
</dbReference>
<evidence type="ECO:0000256" key="6">
    <source>
        <dbReference type="PROSITE-ProRule" id="PRU00176"/>
    </source>
</evidence>
<dbReference type="PANTHER" id="PTHR22948">
    <property type="entry name" value="TUDOR DOMAIN CONTAINING PROTEIN"/>
    <property type="match status" value="1"/>
</dbReference>
<feature type="domain" description="Tudor" evidence="9">
    <location>
        <begin position="1317"/>
        <end position="1373"/>
    </location>
</feature>
<evidence type="ECO:0000313" key="11">
    <source>
        <dbReference type="EMBL" id="XBN89705.1"/>
    </source>
</evidence>
<dbReference type="SUPFAM" id="SSF54928">
    <property type="entry name" value="RNA-binding domain, RBD"/>
    <property type="match status" value="1"/>
</dbReference>
<dbReference type="Gene3D" id="3.30.70.330">
    <property type="match status" value="1"/>
</dbReference>
<evidence type="ECO:0000259" key="9">
    <source>
        <dbReference type="PROSITE" id="PS50304"/>
    </source>
</evidence>
<evidence type="ECO:0000256" key="2">
    <source>
        <dbReference type="ARBA" id="ARBA00022771"/>
    </source>
</evidence>
<dbReference type="GO" id="GO:0008270">
    <property type="term" value="F:zinc ion binding"/>
    <property type="evidence" value="ECO:0007669"/>
    <property type="project" value="UniProtKB-KW"/>
</dbReference>
<evidence type="ECO:0000256" key="4">
    <source>
        <dbReference type="ARBA" id="ARBA00022884"/>
    </source>
</evidence>
<feature type="compositionally biased region" description="Polar residues" evidence="7">
    <location>
        <begin position="379"/>
        <end position="413"/>
    </location>
</feature>
<proteinExistence type="evidence at transcript level"/>
<feature type="compositionally biased region" description="Basic and acidic residues" evidence="7">
    <location>
        <begin position="414"/>
        <end position="427"/>
    </location>
</feature>
<dbReference type="PROSITE" id="PS50304">
    <property type="entry name" value="TUDOR"/>
    <property type="match status" value="4"/>
</dbReference>
<feature type="compositionally biased region" description="Basic and acidic residues" evidence="7">
    <location>
        <begin position="646"/>
        <end position="660"/>
    </location>
</feature>